<feature type="domain" description="Mur ligase central" evidence="8">
    <location>
        <begin position="47"/>
        <end position="278"/>
    </location>
</feature>
<keyword evidence="10" id="KW-1185">Reference proteome</keyword>
<keyword evidence="5 7" id="KW-0067">ATP-binding</keyword>
<evidence type="ECO:0000256" key="6">
    <source>
        <dbReference type="ARBA" id="ARBA00022842"/>
    </source>
</evidence>
<dbReference type="PROSITE" id="PS01012">
    <property type="entry name" value="FOLYLPOLYGLU_SYNT_2"/>
    <property type="match status" value="1"/>
</dbReference>
<dbReference type="EMBL" id="CP102453">
    <property type="protein sequence ID" value="UUX34027.1"/>
    <property type="molecule type" value="Genomic_DNA"/>
</dbReference>
<dbReference type="InterPro" id="IPR013221">
    <property type="entry name" value="Mur_ligase_cen"/>
</dbReference>
<dbReference type="Gene3D" id="3.90.190.20">
    <property type="entry name" value="Mur ligase, C-terminal domain"/>
    <property type="match status" value="1"/>
</dbReference>
<dbReference type="Proteomes" id="UP001315967">
    <property type="component" value="Chromosome"/>
</dbReference>
<comment type="similarity">
    <text evidence="1 7">Belongs to the folylpolyglutamate synthase family.</text>
</comment>
<dbReference type="Pfam" id="PF08245">
    <property type="entry name" value="Mur_ligase_M"/>
    <property type="match status" value="1"/>
</dbReference>
<evidence type="ECO:0000256" key="2">
    <source>
        <dbReference type="ARBA" id="ARBA00022598"/>
    </source>
</evidence>
<dbReference type="PANTHER" id="PTHR11136:SF0">
    <property type="entry name" value="DIHYDROFOLATE SYNTHETASE-RELATED"/>
    <property type="match status" value="1"/>
</dbReference>
<gene>
    <name evidence="9" type="ORF">NRE15_14265</name>
</gene>
<proteinExistence type="inferred from homology"/>
<evidence type="ECO:0000313" key="10">
    <source>
        <dbReference type="Proteomes" id="UP001315967"/>
    </source>
</evidence>
<keyword evidence="2 7" id="KW-0436">Ligase</keyword>
<evidence type="ECO:0000256" key="7">
    <source>
        <dbReference type="PIRNR" id="PIRNR001563"/>
    </source>
</evidence>
<dbReference type="NCBIfam" id="TIGR01499">
    <property type="entry name" value="folC"/>
    <property type="match status" value="1"/>
</dbReference>
<evidence type="ECO:0000259" key="8">
    <source>
        <dbReference type="Pfam" id="PF08245"/>
    </source>
</evidence>
<organism evidence="9 10">
    <name type="scientific">Fundicoccus culcitae</name>
    <dbReference type="NCBI Taxonomy" id="2969821"/>
    <lineage>
        <taxon>Bacteria</taxon>
        <taxon>Bacillati</taxon>
        <taxon>Bacillota</taxon>
        <taxon>Bacilli</taxon>
        <taxon>Lactobacillales</taxon>
        <taxon>Aerococcaceae</taxon>
        <taxon>Fundicoccus</taxon>
    </lineage>
</organism>
<evidence type="ECO:0000256" key="5">
    <source>
        <dbReference type="ARBA" id="ARBA00022840"/>
    </source>
</evidence>
<sequence>MKFYNVHTAIEWLNQQTNDISRVGIDKIRVAVNYVGNPEKDLPAIHITGTNGKGSTTAFLRDLLLSQGLTVGSFTSPHIMRFNERIMMNGEPISDQDLIEVIEQMVEVNTYMETTPYGKLVFFELYTVMMLLYFRKMQPDVCLIEVGIGGENDCTNVIDAQLAVLTTIGLDHADKLGDTKEEVAHEKAGIIKPFARVVTGLIEPGPLAVIEQRVEAMHAHIDRFNVEYGITDIFNHFEQGSTFNLWQKNIPADETQQNNFVVSMLGLHQIQNASVALQAFINWMDIIERPIDWVVAKPALQQTKWIARMERIYNEPLVYIDGAHNVAGLTALRQLVQEHLPHYQLTILYAGLSTKNQLAQLPLLLSFEPHELLLTEFNHPHAMTVDNFQELIDQVPKIDTQYVHVERNWQQFIDEYLLSHQTNTNQLLVITGSLYFVSEIRQYFAQNVK</sequence>
<dbReference type="InterPro" id="IPR036615">
    <property type="entry name" value="Mur_ligase_C_dom_sf"/>
</dbReference>
<dbReference type="InterPro" id="IPR036565">
    <property type="entry name" value="Mur-like_cat_sf"/>
</dbReference>
<dbReference type="RefSeq" id="WP_313793529.1">
    <property type="nucleotide sequence ID" value="NZ_CP102453.1"/>
</dbReference>
<name>A0ABY5P5J6_9LACT</name>
<dbReference type="PIRSF" id="PIRSF001563">
    <property type="entry name" value="Folylpolyglu_synth"/>
    <property type="match status" value="1"/>
</dbReference>
<evidence type="ECO:0000256" key="4">
    <source>
        <dbReference type="ARBA" id="ARBA00022741"/>
    </source>
</evidence>
<keyword evidence="6" id="KW-0460">Magnesium</keyword>
<dbReference type="SUPFAM" id="SSF53244">
    <property type="entry name" value="MurD-like peptide ligases, peptide-binding domain"/>
    <property type="match status" value="1"/>
</dbReference>
<dbReference type="PANTHER" id="PTHR11136">
    <property type="entry name" value="FOLYLPOLYGLUTAMATE SYNTHASE-RELATED"/>
    <property type="match status" value="1"/>
</dbReference>
<dbReference type="Gene3D" id="3.40.1190.10">
    <property type="entry name" value="Mur-like, catalytic domain"/>
    <property type="match status" value="1"/>
</dbReference>
<evidence type="ECO:0000313" key="9">
    <source>
        <dbReference type="EMBL" id="UUX34027.1"/>
    </source>
</evidence>
<keyword evidence="3" id="KW-0479">Metal-binding</keyword>
<evidence type="ECO:0000256" key="1">
    <source>
        <dbReference type="ARBA" id="ARBA00008276"/>
    </source>
</evidence>
<accession>A0ABY5P5J6</accession>
<dbReference type="InterPro" id="IPR001645">
    <property type="entry name" value="Folylpolyglutamate_synth"/>
</dbReference>
<evidence type="ECO:0000256" key="3">
    <source>
        <dbReference type="ARBA" id="ARBA00022723"/>
    </source>
</evidence>
<reference evidence="9 10" key="1">
    <citation type="submission" date="2022-08" db="EMBL/GenBank/DDBJ databases">
        <title>Aerococcaceae sp. nov isolated from spoiled eye mask.</title>
        <authorList>
            <person name="Zhou G."/>
            <person name="Xie X.-B."/>
            <person name="Shi Q.-S."/>
            <person name="Wang Y.-S."/>
            <person name="Wen X."/>
            <person name="Peng H."/>
            <person name="Yang X.-J."/>
            <person name="Tao H.-B."/>
            <person name="Huang X.-M."/>
        </authorList>
    </citation>
    <scope>NUCLEOTIDE SEQUENCE [LARGE SCALE GENOMIC DNA]</scope>
    <source>
        <strain evidence="10">DM20194951</strain>
    </source>
</reference>
<dbReference type="InterPro" id="IPR018109">
    <property type="entry name" value="Folylpolyglutamate_synth_CS"/>
</dbReference>
<protein>
    <submittedName>
        <fullName evidence="9">Bifunctional folylpolyglutamate synthase/dihydrofolate synthase</fullName>
    </submittedName>
</protein>
<keyword evidence="4 7" id="KW-0547">Nucleotide-binding</keyword>
<dbReference type="SUPFAM" id="SSF53623">
    <property type="entry name" value="MurD-like peptide ligases, catalytic domain"/>
    <property type="match status" value="1"/>
</dbReference>